<dbReference type="InterPro" id="IPR036291">
    <property type="entry name" value="NAD(P)-bd_dom_sf"/>
</dbReference>
<organism evidence="3">
    <name type="scientific">marine sediment metagenome</name>
    <dbReference type="NCBI Taxonomy" id="412755"/>
    <lineage>
        <taxon>unclassified sequences</taxon>
        <taxon>metagenomes</taxon>
        <taxon>ecological metagenomes</taxon>
    </lineage>
</organism>
<accession>A0A0F9J0J9</accession>
<dbReference type="PANTHER" id="PTHR44196:SF1">
    <property type="entry name" value="DEHYDROGENASE_REDUCTASE SDR FAMILY MEMBER 7B"/>
    <property type="match status" value="1"/>
</dbReference>
<keyword evidence="2" id="KW-0560">Oxidoreductase</keyword>
<dbReference type="Gene3D" id="3.40.50.720">
    <property type="entry name" value="NAD(P)-binding Rossmann-like Domain"/>
    <property type="match status" value="1"/>
</dbReference>
<dbReference type="Pfam" id="PF00106">
    <property type="entry name" value="adh_short"/>
    <property type="match status" value="1"/>
</dbReference>
<evidence type="ECO:0000313" key="3">
    <source>
        <dbReference type="EMBL" id="KKL99435.1"/>
    </source>
</evidence>
<sequence>MSETWIILGASSAMAPALARKLSEQGCRLILAGRDADDLAHGCADCLARGARDAQSVPFDARDPSGFPALLALLDDGPVNCAVFAGSMPDQALIDADPAMIDGVIRDSFTGPAQVLHLLAPQMERRGTGAVVGIG</sequence>
<dbReference type="InterPro" id="IPR002347">
    <property type="entry name" value="SDR_fam"/>
</dbReference>
<dbReference type="GO" id="GO:0016020">
    <property type="term" value="C:membrane"/>
    <property type="evidence" value="ECO:0007669"/>
    <property type="project" value="TreeGrafter"/>
</dbReference>
<feature type="non-terminal residue" evidence="3">
    <location>
        <position position="135"/>
    </location>
</feature>
<dbReference type="GO" id="GO:0016491">
    <property type="term" value="F:oxidoreductase activity"/>
    <property type="evidence" value="ECO:0007669"/>
    <property type="project" value="UniProtKB-KW"/>
</dbReference>
<evidence type="ECO:0000256" key="1">
    <source>
        <dbReference type="ARBA" id="ARBA00006484"/>
    </source>
</evidence>
<gene>
    <name evidence="3" type="ORF">LCGC14_1814480</name>
</gene>
<comment type="similarity">
    <text evidence="1">Belongs to the short-chain dehydrogenases/reductases (SDR) family.</text>
</comment>
<dbReference type="SUPFAM" id="SSF51735">
    <property type="entry name" value="NAD(P)-binding Rossmann-fold domains"/>
    <property type="match status" value="1"/>
</dbReference>
<comment type="caution">
    <text evidence="3">The sequence shown here is derived from an EMBL/GenBank/DDBJ whole genome shotgun (WGS) entry which is preliminary data.</text>
</comment>
<proteinExistence type="inferred from homology"/>
<reference evidence="3" key="1">
    <citation type="journal article" date="2015" name="Nature">
        <title>Complex archaea that bridge the gap between prokaryotes and eukaryotes.</title>
        <authorList>
            <person name="Spang A."/>
            <person name="Saw J.H."/>
            <person name="Jorgensen S.L."/>
            <person name="Zaremba-Niedzwiedzka K."/>
            <person name="Martijn J."/>
            <person name="Lind A.E."/>
            <person name="van Eijk R."/>
            <person name="Schleper C."/>
            <person name="Guy L."/>
            <person name="Ettema T.J."/>
        </authorList>
    </citation>
    <scope>NUCLEOTIDE SEQUENCE</scope>
</reference>
<dbReference type="PANTHER" id="PTHR44196">
    <property type="entry name" value="DEHYDROGENASE/REDUCTASE SDR FAMILY MEMBER 7B"/>
    <property type="match status" value="1"/>
</dbReference>
<evidence type="ECO:0000256" key="2">
    <source>
        <dbReference type="ARBA" id="ARBA00023002"/>
    </source>
</evidence>
<evidence type="ECO:0008006" key="4">
    <source>
        <dbReference type="Google" id="ProtNLM"/>
    </source>
</evidence>
<dbReference type="AlphaFoldDB" id="A0A0F9J0J9"/>
<protein>
    <recommendedName>
        <fullName evidence="4">Short-chain dehydrogenase/reductase SDR</fullName>
    </recommendedName>
</protein>
<name>A0A0F9J0J9_9ZZZZ</name>
<dbReference type="EMBL" id="LAZR01017679">
    <property type="protein sequence ID" value="KKL99435.1"/>
    <property type="molecule type" value="Genomic_DNA"/>
</dbReference>